<proteinExistence type="predicted"/>
<feature type="region of interest" description="Disordered" evidence="1">
    <location>
        <begin position="95"/>
        <end position="151"/>
    </location>
</feature>
<evidence type="ECO:0000256" key="1">
    <source>
        <dbReference type="SAM" id="MobiDB-lite"/>
    </source>
</evidence>
<dbReference type="GO" id="GO:0005634">
    <property type="term" value="C:nucleus"/>
    <property type="evidence" value="ECO:0007669"/>
    <property type="project" value="TreeGrafter"/>
</dbReference>
<dbReference type="Proteomes" id="UP000033483">
    <property type="component" value="Unassembled WGS sequence"/>
</dbReference>
<feature type="compositionally biased region" description="Polar residues" evidence="1">
    <location>
        <begin position="266"/>
        <end position="277"/>
    </location>
</feature>
<evidence type="ECO:0000313" key="2">
    <source>
        <dbReference type="EMBL" id="KKA26868.1"/>
    </source>
</evidence>
<dbReference type="PANTHER" id="PTHR13621:SF2">
    <property type="entry name" value="PROLINE-RICH PROTEIN PRCC"/>
    <property type="match status" value="1"/>
</dbReference>
<keyword evidence="3" id="KW-1185">Reference proteome</keyword>
<dbReference type="Pfam" id="PF10253">
    <property type="entry name" value="PRCC"/>
    <property type="match status" value="1"/>
</dbReference>
<feature type="compositionally biased region" description="Polar residues" evidence="1">
    <location>
        <begin position="97"/>
        <end position="115"/>
    </location>
</feature>
<evidence type="ECO:0000313" key="3">
    <source>
        <dbReference type="Proteomes" id="UP000033483"/>
    </source>
</evidence>
<name>A0A0F4ZAK4_9PEZI</name>
<comment type="caution">
    <text evidence="2">The sequence shown here is derived from an EMBL/GenBank/DDBJ whole genome shotgun (WGS) entry which is preliminary data.</text>
</comment>
<dbReference type="OrthoDB" id="2555634at2759"/>
<sequence>MGLVDYDSSGSDDESPAPPPPLRTTPATSKQTTKKPFQKLLDGGKIRVSLPSTAATAADTDDDTVQPPPAKRARVGTGSGLFSGLNSFLPAPKNRVAAQQTNARTAGVKSSSGNLKTGAAPAWSRAGDGAQDGNVDGGVNSAPGPEIPADMTPAEHVKLVGKPLMFKPLSVVRKQAKKTGGAAKSAEATKAVTPVTQPVAAVPAPVAVVQEAAAQENDGTAAPAPPKVSLFSFAATEEAAPVPPAEQYTPLFTPPPAPFYPDTATGPPSTEPHTTAATAPDNIASLADSMNLSSSARRALFGRSRDAASFASAKLVTFDMDREYAHNEQVRARGEEQAHNPLRAIQPGKHSLRQLIGQVQNQRDALEESFAAGKNKRKEAGGRYGW</sequence>
<dbReference type="InterPro" id="IPR018800">
    <property type="entry name" value="PRCC"/>
</dbReference>
<protein>
    <recommendedName>
        <fullName evidence="4">Mitotic checkpoint regulator, MAD2B-interacting-domain-containing protein</fullName>
    </recommendedName>
</protein>
<dbReference type="AlphaFoldDB" id="A0A0F4ZAK4"/>
<dbReference type="PANTHER" id="PTHR13621">
    <property type="entry name" value="PROLINE-RICH PROTEIN PRCC"/>
    <property type="match status" value="1"/>
</dbReference>
<feature type="region of interest" description="Disordered" evidence="1">
    <location>
        <begin position="1"/>
        <end position="79"/>
    </location>
</feature>
<evidence type="ECO:0008006" key="4">
    <source>
        <dbReference type="Google" id="ProtNLM"/>
    </source>
</evidence>
<organism evidence="2 3">
    <name type="scientific">Thielaviopsis punctulata</name>
    <dbReference type="NCBI Taxonomy" id="72032"/>
    <lineage>
        <taxon>Eukaryota</taxon>
        <taxon>Fungi</taxon>
        <taxon>Dikarya</taxon>
        <taxon>Ascomycota</taxon>
        <taxon>Pezizomycotina</taxon>
        <taxon>Sordariomycetes</taxon>
        <taxon>Hypocreomycetidae</taxon>
        <taxon>Microascales</taxon>
        <taxon>Ceratocystidaceae</taxon>
        <taxon>Thielaviopsis</taxon>
    </lineage>
</organism>
<gene>
    <name evidence="2" type="ORF">TD95_002442</name>
</gene>
<accession>A0A0F4ZAK4</accession>
<feature type="region of interest" description="Disordered" evidence="1">
    <location>
        <begin position="253"/>
        <end position="277"/>
    </location>
</feature>
<dbReference type="EMBL" id="LAEV01001956">
    <property type="protein sequence ID" value="KKA26868.1"/>
    <property type="molecule type" value="Genomic_DNA"/>
</dbReference>
<feature type="region of interest" description="Disordered" evidence="1">
    <location>
        <begin position="366"/>
        <end position="386"/>
    </location>
</feature>
<reference evidence="2 3" key="1">
    <citation type="submission" date="2015-03" db="EMBL/GenBank/DDBJ databases">
        <authorList>
            <person name="Radwan O."/>
            <person name="Al-Naeli F.A."/>
            <person name="Rendon G.A."/>
            <person name="Fields C."/>
        </authorList>
    </citation>
    <scope>NUCLEOTIDE SEQUENCE [LARGE SCALE GENOMIC DNA]</scope>
    <source>
        <strain evidence="2">CR-DP1</strain>
    </source>
</reference>